<evidence type="ECO:0008006" key="4">
    <source>
        <dbReference type="Google" id="ProtNLM"/>
    </source>
</evidence>
<evidence type="ECO:0000256" key="1">
    <source>
        <dbReference type="SAM" id="MobiDB-lite"/>
    </source>
</evidence>
<gene>
    <name evidence="2" type="ORF">D9758_016110</name>
</gene>
<dbReference type="InterPro" id="IPR009057">
    <property type="entry name" value="Homeodomain-like_sf"/>
</dbReference>
<comment type="caution">
    <text evidence="2">The sequence shown here is derived from an EMBL/GenBank/DDBJ whole genome shotgun (WGS) entry which is preliminary data.</text>
</comment>
<feature type="region of interest" description="Disordered" evidence="1">
    <location>
        <begin position="126"/>
        <end position="194"/>
    </location>
</feature>
<dbReference type="SUPFAM" id="SSF46689">
    <property type="entry name" value="Homeodomain-like"/>
    <property type="match status" value="1"/>
</dbReference>
<name>A0A8H5FD30_9AGAR</name>
<reference evidence="2 3" key="1">
    <citation type="journal article" date="2020" name="ISME J.">
        <title>Uncovering the hidden diversity of litter-decomposition mechanisms in mushroom-forming fungi.</title>
        <authorList>
            <person name="Floudas D."/>
            <person name="Bentzer J."/>
            <person name="Ahren D."/>
            <person name="Johansson T."/>
            <person name="Persson P."/>
            <person name="Tunlid A."/>
        </authorList>
    </citation>
    <scope>NUCLEOTIDE SEQUENCE [LARGE SCALE GENOMIC DNA]</scope>
    <source>
        <strain evidence="2 3">CBS 291.85</strain>
    </source>
</reference>
<protein>
    <recommendedName>
        <fullName evidence="4">Homeobox domain-containing protein</fullName>
    </recommendedName>
</protein>
<dbReference type="OrthoDB" id="3257151at2759"/>
<feature type="compositionally biased region" description="Low complexity" evidence="1">
    <location>
        <begin position="148"/>
        <end position="164"/>
    </location>
</feature>
<sequence length="515" mass="56510">MTNKTLLKIPMANLEELNALWNADPAKRLPTLLSRRRWAEARNLDVNKVHRWWRDQRSKAKRNHIWVSETESYDIPVGTPPILGPEDQLSVEAMDEDKPISVSVKKEPYTYSKSLFRPATAPVRLTRARARAARETASTSTHVDQSRSSPEPESSLPSSSPPSLFDQYSSFCTPPTSPSASETPRTPSKRAYSRSSDKIFELSLSTPENFHYIETDVKLEDEPEHNCTFGLEGVDGFVCQLCSTYLDSPEYILDDDALAALKDLPQIDFLSTSQLTGDLFSSEALTKTSQLPDDPFSSDNSSISWHLSAIPFDSRSPDLMLTSDSYLQDCSPLAHPHHHLQSMTSLPSTFILDGYEFTCNGYMLRKCPTDSPDKEEDLGVLMFDDSMSDISDISSDAYVFQYPGLSGSGGQLYDDVPSNSTDCLPIILFTSRDESESCITTSPTISTCTTPTNASICTTPITSPCTTPPLSACPSPVVSASSFSSPAVSTCTTPAVSTPEPDLGLVVVKSEQIDD</sequence>
<evidence type="ECO:0000313" key="3">
    <source>
        <dbReference type="Proteomes" id="UP000559256"/>
    </source>
</evidence>
<accession>A0A8H5FD30</accession>
<evidence type="ECO:0000313" key="2">
    <source>
        <dbReference type="EMBL" id="KAF5332336.1"/>
    </source>
</evidence>
<organism evidence="2 3">
    <name type="scientific">Tetrapyrgos nigripes</name>
    <dbReference type="NCBI Taxonomy" id="182062"/>
    <lineage>
        <taxon>Eukaryota</taxon>
        <taxon>Fungi</taxon>
        <taxon>Dikarya</taxon>
        <taxon>Basidiomycota</taxon>
        <taxon>Agaricomycotina</taxon>
        <taxon>Agaricomycetes</taxon>
        <taxon>Agaricomycetidae</taxon>
        <taxon>Agaricales</taxon>
        <taxon>Marasmiineae</taxon>
        <taxon>Marasmiaceae</taxon>
        <taxon>Tetrapyrgos</taxon>
    </lineage>
</organism>
<keyword evidence="3" id="KW-1185">Reference proteome</keyword>
<dbReference type="Proteomes" id="UP000559256">
    <property type="component" value="Unassembled WGS sequence"/>
</dbReference>
<dbReference type="EMBL" id="JAACJM010000312">
    <property type="protein sequence ID" value="KAF5332336.1"/>
    <property type="molecule type" value="Genomic_DNA"/>
</dbReference>
<proteinExistence type="predicted"/>
<dbReference type="AlphaFoldDB" id="A0A8H5FD30"/>